<dbReference type="Proteomes" id="UP001595816">
    <property type="component" value="Unassembled WGS sequence"/>
</dbReference>
<proteinExistence type="inferred from homology"/>
<evidence type="ECO:0000256" key="2">
    <source>
        <dbReference type="ARBA" id="ARBA00012838"/>
    </source>
</evidence>
<comment type="caution">
    <text evidence="12">The sequence shown here is derived from an EMBL/GenBank/DDBJ whole genome shotgun (WGS) entry which is preliminary data.</text>
</comment>
<evidence type="ECO:0000256" key="9">
    <source>
        <dbReference type="ARBA" id="ARBA00030904"/>
    </source>
</evidence>
<dbReference type="Gene3D" id="1.10.730.10">
    <property type="entry name" value="Isoleucyl-tRNA Synthetase, Domain 1"/>
    <property type="match status" value="1"/>
</dbReference>
<evidence type="ECO:0000259" key="11">
    <source>
        <dbReference type="Pfam" id="PF09334"/>
    </source>
</evidence>
<keyword evidence="6 10" id="KW-0067">ATP-binding</keyword>
<dbReference type="InterPro" id="IPR014758">
    <property type="entry name" value="Met-tRNA_synth"/>
</dbReference>
<dbReference type="InterPro" id="IPR009080">
    <property type="entry name" value="tRNAsynth_Ia_anticodon-bd"/>
</dbReference>
<dbReference type="Gene3D" id="3.40.50.620">
    <property type="entry name" value="HUPs"/>
    <property type="match status" value="1"/>
</dbReference>
<protein>
    <recommendedName>
        <fullName evidence="3">Methionine--tRNA ligase</fullName>
        <ecNumber evidence="2">6.1.1.10</ecNumber>
    </recommendedName>
    <alternativeName>
        <fullName evidence="9">Methionyl-tRNA synthetase</fullName>
    </alternativeName>
</protein>
<evidence type="ECO:0000313" key="12">
    <source>
        <dbReference type="EMBL" id="MFC4136220.1"/>
    </source>
</evidence>
<sequence>MGRRYVTTAIPYVNAEPHLGYALELVQADVLARHARRAGHEARLLTGTDDNALKNVVAARAAGVDTRTFVDGNAARFAALAKPLQVAFDDFVRTSADERHLDGVARLWAACAARGDFYRRSYSGLYCGGCEQFYAQADLVDGVCPEHGVAPEPVTESNWFFRLSRYQDEVLAAIESGRVRVEPAARRNEVLAFLRGGLSDISVSRPAARSGGWGIPVPGDPSQTVYVWWDALGNYVTALGYESERYRRWWAESDERIHVIGKGIVRFHAVYWLALLLSAGQPLPTTILVHDYLTLNGAKISKSAGTTVDPLRLIDRYGSDAVRWWLLRDVARLGDTDFTTTRLIDRADRDLANGLGNLIHRTTTLVRKHFGATPSGGAGGPLTAALGVLPEQVSRALGVGDFRTATGALCSAVEQANRHIDATRPWQLGDRDSAAKSAVLADLLSACRLIATELTPFLPDGAARLLAQCAGETAVPAFPRIG</sequence>
<organism evidence="12 13">
    <name type="scientific">Hamadaea flava</name>
    <dbReference type="NCBI Taxonomy" id="1742688"/>
    <lineage>
        <taxon>Bacteria</taxon>
        <taxon>Bacillati</taxon>
        <taxon>Actinomycetota</taxon>
        <taxon>Actinomycetes</taxon>
        <taxon>Micromonosporales</taxon>
        <taxon>Micromonosporaceae</taxon>
        <taxon>Hamadaea</taxon>
    </lineage>
</organism>
<dbReference type="NCBIfam" id="TIGR00398">
    <property type="entry name" value="metG"/>
    <property type="match status" value="1"/>
</dbReference>
<evidence type="ECO:0000256" key="10">
    <source>
        <dbReference type="RuleBase" id="RU363039"/>
    </source>
</evidence>
<dbReference type="InterPro" id="IPR015413">
    <property type="entry name" value="Methionyl/Leucyl_tRNA_Synth"/>
</dbReference>
<dbReference type="InterPro" id="IPR014729">
    <property type="entry name" value="Rossmann-like_a/b/a_fold"/>
</dbReference>
<dbReference type="EMBL" id="JBHSAY010000029">
    <property type="protein sequence ID" value="MFC4136220.1"/>
    <property type="molecule type" value="Genomic_DNA"/>
</dbReference>
<evidence type="ECO:0000256" key="6">
    <source>
        <dbReference type="ARBA" id="ARBA00022840"/>
    </source>
</evidence>
<keyword evidence="5 10" id="KW-0547">Nucleotide-binding</keyword>
<evidence type="ECO:0000256" key="5">
    <source>
        <dbReference type="ARBA" id="ARBA00022741"/>
    </source>
</evidence>
<dbReference type="InterPro" id="IPR033911">
    <property type="entry name" value="MetRS_core"/>
</dbReference>
<dbReference type="InterPro" id="IPR023457">
    <property type="entry name" value="Met-tRNA_synth_2"/>
</dbReference>
<keyword evidence="13" id="KW-1185">Reference proteome</keyword>
<gene>
    <name evidence="12" type="primary">metG</name>
    <name evidence="12" type="ORF">ACFOZ4_36905</name>
</gene>
<evidence type="ECO:0000256" key="1">
    <source>
        <dbReference type="ARBA" id="ARBA00003314"/>
    </source>
</evidence>
<comment type="function">
    <text evidence="1">Is required not only for elongation of protein synthesis but also for the initiation of all mRNA translation through initiator tRNA(fMet) aminoacylation.</text>
</comment>
<dbReference type="RefSeq" id="WP_253751314.1">
    <property type="nucleotide sequence ID" value="NZ_JAMZDZ010000001.1"/>
</dbReference>
<dbReference type="CDD" id="cd00814">
    <property type="entry name" value="MetRS_core"/>
    <property type="match status" value="1"/>
</dbReference>
<evidence type="ECO:0000313" key="13">
    <source>
        <dbReference type="Proteomes" id="UP001595816"/>
    </source>
</evidence>
<dbReference type="Gene3D" id="2.170.220.10">
    <property type="match status" value="1"/>
</dbReference>
<reference evidence="13" key="1">
    <citation type="journal article" date="2019" name="Int. J. Syst. Evol. Microbiol.">
        <title>The Global Catalogue of Microorganisms (GCM) 10K type strain sequencing project: providing services to taxonomists for standard genome sequencing and annotation.</title>
        <authorList>
            <consortium name="The Broad Institute Genomics Platform"/>
            <consortium name="The Broad Institute Genome Sequencing Center for Infectious Disease"/>
            <person name="Wu L."/>
            <person name="Ma J."/>
        </authorList>
    </citation>
    <scope>NUCLEOTIDE SEQUENCE [LARGE SCALE GENOMIC DNA]</scope>
    <source>
        <strain evidence="13">CGMCC 4.7289</strain>
    </source>
</reference>
<evidence type="ECO:0000256" key="7">
    <source>
        <dbReference type="ARBA" id="ARBA00022917"/>
    </source>
</evidence>
<keyword evidence="8 10" id="KW-0030">Aminoacyl-tRNA synthetase</keyword>
<feature type="domain" description="Methionyl/Leucyl tRNA synthetase" evidence="11">
    <location>
        <begin position="5"/>
        <end position="147"/>
    </location>
</feature>
<dbReference type="SUPFAM" id="SSF47323">
    <property type="entry name" value="Anticodon-binding domain of a subclass of class I aminoacyl-tRNA synthetases"/>
    <property type="match status" value="1"/>
</dbReference>
<dbReference type="Pfam" id="PF09334">
    <property type="entry name" value="tRNA-synt_1g"/>
    <property type="match status" value="2"/>
</dbReference>
<feature type="domain" description="Methionyl/Leucyl tRNA synthetase" evidence="11">
    <location>
        <begin position="150"/>
        <end position="362"/>
    </location>
</feature>
<keyword evidence="7 10" id="KW-0648">Protein biosynthesis</keyword>
<dbReference type="SUPFAM" id="SSF52374">
    <property type="entry name" value="Nucleotidylyl transferase"/>
    <property type="match status" value="1"/>
</dbReference>
<dbReference type="PRINTS" id="PR01041">
    <property type="entry name" value="TRNASYNTHMET"/>
</dbReference>
<accession>A0ABV8M196</accession>
<dbReference type="PANTHER" id="PTHR43326">
    <property type="entry name" value="METHIONYL-TRNA SYNTHETASE"/>
    <property type="match status" value="1"/>
</dbReference>
<dbReference type="GO" id="GO:0004825">
    <property type="term" value="F:methionine-tRNA ligase activity"/>
    <property type="evidence" value="ECO:0007669"/>
    <property type="project" value="UniProtKB-EC"/>
</dbReference>
<dbReference type="PANTHER" id="PTHR43326:SF1">
    <property type="entry name" value="METHIONINE--TRNA LIGASE, MITOCHONDRIAL"/>
    <property type="match status" value="1"/>
</dbReference>
<name>A0ABV8M196_9ACTN</name>
<evidence type="ECO:0000256" key="3">
    <source>
        <dbReference type="ARBA" id="ARBA00018753"/>
    </source>
</evidence>
<keyword evidence="4 10" id="KW-0436">Ligase</keyword>
<dbReference type="EC" id="6.1.1.10" evidence="2"/>
<comment type="similarity">
    <text evidence="10">Belongs to the class-I aminoacyl-tRNA synthetase family.</text>
</comment>
<evidence type="ECO:0000256" key="4">
    <source>
        <dbReference type="ARBA" id="ARBA00022598"/>
    </source>
</evidence>
<evidence type="ECO:0000256" key="8">
    <source>
        <dbReference type="ARBA" id="ARBA00023146"/>
    </source>
</evidence>